<dbReference type="Gene3D" id="1.20.1280.140">
    <property type="match status" value="1"/>
</dbReference>
<dbReference type="InterPro" id="IPR021054">
    <property type="entry name" value="Cell_wall_mannoprotein_1"/>
</dbReference>
<evidence type="ECO:0000256" key="1">
    <source>
        <dbReference type="SAM" id="MobiDB-lite"/>
    </source>
</evidence>
<accession>A0A5Q4BDA8</accession>
<feature type="chain" id="PRO_5025003673" description="Cell wall protein" evidence="2">
    <location>
        <begin position="20"/>
        <end position="252"/>
    </location>
</feature>
<dbReference type="GO" id="GO:0005576">
    <property type="term" value="C:extracellular region"/>
    <property type="evidence" value="ECO:0007669"/>
    <property type="project" value="TreeGrafter"/>
</dbReference>
<dbReference type="Pfam" id="PF12296">
    <property type="entry name" value="HsbA"/>
    <property type="match status" value="1"/>
</dbReference>
<evidence type="ECO:0000313" key="3">
    <source>
        <dbReference type="EMBL" id="TQN64559.1"/>
    </source>
</evidence>
<name>A0A5Q4BDA8_9PEZI</name>
<feature type="signal peptide" evidence="2">
    <location>
        <begin position="1"/>
        <end position="19"/>
    </location>
</feature>
<dbReference type="PANTHER" id="PTHR38123">
    <property type="entry name" value="CELL WALL SERINE-THREONINE-RICH GALACTOMANNOPROTEIN MP1 (AFU_ORTHOLOGUE AFUA_4G03240)"/>
    <property type="match status" value="1"/>
</dbReference>
<evidence type="ECO:0008006" key="5">
    <source>
        <dbReference type="Google" id="ProtNLM"/>
    </source>
</evidence>
<feature type="region of interest" description="Disordered" evidence="1">
    <location>
        <begin position="200"/>
        <end position="252"/>
    </location>
</feature>
<dbReference type="PANTHER" id="PTHR38123:SF1">
    <property type="entry name" value="HYDROPHOBIC SURFACE BINDING PROTEIN"/>
    <property type="match status" value="1"/>
</dbReference>
<proteinExistence type="predicted"/>
<feature type="compositionally biased region" description="Basic and acidic residues" evidence="1">
    <location>
        <begin position="230"/>
        <end position="242"/>
    </location>
</feature>
<keyword evidence="2" id="KW-0732">Signal</keyword>
<reference evidence="3 4" key="1">
    <citation type="journal article" date="2019" name="Sci. Rep.">
        <title>Colletotrichum shisoi sp. nov., an anthracnose pathogen of Perilla frutescens in Japan: molecular phylogenetic, morphological and genomic evidence.</title>
        <authorList>
            <person name="Gan P."/>
            <person name="Tsushima A."/>
            <person name="Hiroyama R."/>
            <person name="Narusaka M."/>
            <person name="Takano Y."/>
            <person name="Narusaka Y."/>
            <person name="Kawaradani M."/>
            <person name="Damm U."/>
            <person name="Shirasu K."/>
        </authorList>
    </citation>
    <scope>NUCLEOTIDE SEQUENCE [LARGE SCALE GENOMIC DNA]</scope>
    <source>
        <strain evidence="3 4">PG-2018a</strain>
    </source>
</reference>
<organism evidence="3 4">
    <name type="scientific">Colletotrichum shisoi</name>
    <dbReference type="NCBI Taxonomy" id="2078593"/>
    <lineage>
        <taxon>Eukaryota</taxon>
        <taxon>Fungi</taxon>
        <taxon>Dikarya</taxon>
        <taxon>Ascomycota</taxon>
        <taxon>Pezizomycotina</taxon>
        <taxon>Sordariomycetes</taxon>
        <taxon>Hypocreomycetidae</taxon>
        <taxon>Glomerellales</taxon>
        <taxon>Glomerellaceae</taxon>
        <taxon>Colletotrichum</taxon>
        <taxon>Colletotrichum destructivum species complex</taxon>
    </lineage>
</organism>
<gene>
    <name evidence="3" type="ORF">CSHISOI_10889</name>
</gene>
<protein>
    <recommendedName>
        <fullName evidence="5">Cell wall protein</fullName>
    </recommendedName>
</protein>
<keyword evidence="4" id="KW-1185">Reference proteome</keyword>
<dbReference type="AlphaFoldDB" id="A0A5Q4BDA8"/>
<evidence type="ECO:0000313" key="4">
    <source>
        <dbReference type="Proteomes" id="UP000326340"/>
    </source>
</evidence>
<comment type="caution">
    <text evidence="3">The sequence shown here is derived from an EMBL/GenBank/DDBJ whole genome shotgun (WGS) entry which is preliminary data.</text>
</comment>
<dbReference type="EMBL" id="PUHP01002253">
    <property type="protein sequence ID" value="TQN64559.1"/>
    <property type="molecule type" value="Genomic_DNA"/>
</dbReference>
<feature type="compositionally biased region" description="Basic residues" evidence="1">
    <location>
        <begin position="220"/>
        <end position="229"/>
    </location>
</feature>
<evidence type="ECO:0000256" key="2">
    <source>
        <dbReference type="SAM" id="SignalP"/>
    </source>
</evidence>
<sequence length="252" mass="26275">MHAPSFTFGLLGQAVFIAAVPLKSRPVAIEGRDSLDDIEIALAPVFDSLQRVDAAVLALDGTPNAAANLLGASQQITVTINQATLTVRASRDLSAAKSLMLRRTTDNLAAQTKTTVNDLVARKPILDQLGVSTVALQALQKQQMASMSLSESLAAKVPKIGQKEAAADMATLQSIFTQAIAAYSVPAAVPAPGAAVPPPVAPMPAPPAPIAPPAPLAPPVRRKDRKKKKKEEAAKANRHDVDVLAEGHMTEA</sequence>
<feature type="compositionally biased region" description="Pro residues" evidence="1">
    <location>
        <begin position="200"/>
        <end position="218"/>
    </location>
</feature>
<dbReference type="OrthoDB" id="2422134at2759"/>
<dbReference type="Proteomes" id="UP000326340">
    <property type="component" value="Unassembled WGS sequence"/>
</dbReference>